<proteinExistence type="predicted"/>
<organism evidence="2 3">
    <name type="scientific">Triticum urartu</name>
    <name type="common">Red wild einkorn</name>
    <name type="synonym">Crithodium urartu</name>
    <dbReference type="NCBI Taxonomy" id="4572"/>
    <lineage>
        <taxon>Eukaryota</taxon>
        <taxon>Viridiplantae</taxon>
        <taxon>Streptophyta</taxon>
        <taxon>Embryophyta</taxon>
        <taxon>Tracheophyta</taxon>
        <taxon>Spermatophyta</taxon>
        <taxon>Magnoliopsida</taxon>
        <taxon>Liliopsida</taxon>
        <taxon>Poales</taxon>
        <taxon>Poaceae</taxon>
        <taxon>BOP clade</taxon>
        <taxon>Pooideae</taxon>
        <taxon>Triticodae</taxon>
        <taxon>Triticeae</taxon>
        <taxon>Triticinae</taxon>
        <taxon>Triticum</taxon>
    </lineage>
</organism>
<evidence type="ECO:0000313" key="2">
    <source>
        <dbReference type="EnsemblPlants" id="TuG1812G0600001880.01.T01.cds380601"/>
    </source>
</evidence>
<reference evidence="3" key="1">
    <citation type="journal article" date="2013" name="Nature">
        <title>Draft genome of the wheat A-genome progenitor Triticum urartu.</title>
        <authorList>
            <person name="Ling H.Q."/>
            <person name="Zhao S."/>
            <person name="Liu D."/>
            <person name="Wang J."/>
            <person name="Sun H."/>
            <person name="Zhang C."/>
            <person name="Fan H."/>
            <person name="Li D."/>
            <person name="Dong L."/>
            <person name="Tao Y."/>
            <person name="Gao C."/>
            <person name="Wu H."/>
            <person name="Li Y."/>
            <person name="Cui Y."/>
            <person name="Guo X."/>
            <person name="Zheng S."/>
            <person name="Wang B."/>
            <person name="Yu K."/>
            <person name="Liang Q."/>
            <person name="Yang W."/>
            <person name="Lou X."/>
            <person name="Chen J."/>
            <person name="Feng M."/>
            <person name="Jian J."/>
            <person name="Zhang X."/>
            <person name="Luo G."/>
            <person name="Jiang Y."/>
            <person name="Liu J."/>
            <person name="Wang Z."/>
            <person name="Sha Y."/>
            <person name="Zhang B."/>
            <person name="Wu H."/>
            <person name="Tang D."/>
            <person name="Shen Q."/>
            <person name="Xue P."/>
            <person name="Zou S."/>
            <person name="Wang X."/>
            <person name="Liu X."/>
            <person name="Wang F."/>
            <person name="Yang Y."/>
            <person name="An X."/>
            <person name="Dong Z."/>
            <person name="Zhang K."/>
            <person name="Zhang X."/>
            <person name="Luo M.C."/>
            <person name="Dvorak J."/>
            <person name="Tong Y."/>
            <person name="Wang J."/>
            <person name="Yang H."/>
            <person name="Li Z."/>
            <person name="Wang D."/>
            <person name="Zhang A."/>
            <person name="Wang J."/>
        </authorList>
    </citation>
    <scope>NUCLEOTIDE SEQUENCE</scope>
    <source>
        <strain evidence="3">cv. G1812</strain>
    </source>
</reference>
<dbReference type="EnsemblPlants" id="TuG1812G0600001880.01.T01">
    <property type="protein sequence ID" value="TuG1812G0600001880.01.T01.cds380601"/>
    <property type="gene ID" value="TuG1812G0600001880.01"/>
</dbReference>
<keyword evidence="3" id="KW-1185">Reference proteome</keyword>
<sequence>MELEAHPDRFRWRLSSDGKFSARSTYDCFFFGREHFPCADELWGSWAPLEIKIFVWLALHNRLWTADRLARRNLQHPPQCPLCCQEEETANHMLLQCSYSREVWYKVLLDRRLHRFTPQADSMLLEWWPSISAAVTASNRKEFNALVCCVLRLTWLERNSRVFDKVAVLPSILTKRVKEEFAVWKEAR</sequence>
<feature type="domain" description="Reverse transcriptase zinc-binding" evidence="1">
    <location>
        <begin position="20"/>
        <end position="104"/>
    </location>
</feature>
<name>A0A8R7QPY4_TRIUA</name>
<reference evidence="2" key="2">
    <citation type="submission" date="2018-03" db="EMBL/GenBank/DDBJ databases">
        <title>The Triticum urartu genome reveals the dynamic nature of wheat genome evolution.</title>
        <authorList>
            <person name="Ling H."/>
            <person name="Ma B."/>
            <person name="Shi X."/>
            <person name="Liu H."/>
            <person name="Dong L."/>
            <person name="Sun H."/>
            <person name="Cao Y."/>
            <person name="Gao Q."/>
            <person name="Zheng S."/>
            <person name="Li Y."/>
            <person name="Yu Y."/>
            <person name="Du H."/>
            <person name="Qi M."/>
            <person name="Li Y."/>
            <person name="Yu H."/>
            <person name="Cui Y."/>
            <person name="Wang N."/>
            <person name="Chen C."/>
            <person name="Wu H."/>
            <person name="Zhao Y."/>
            <person name="Zhang J."/>
            <person name="Li Y."/>
            <person name="Zhou W."/>
            <person name="Zhang B."/>
            <person name="Hu W."/>
            <person name="Eijk M."/>
            <person name="Tang J."/>
            <person name="Witsenboer H."/>
            <person name="Zhao S."/>
            <person name="Li Z."/>
            <person name="Zhang A."/>
            <person name="Wang D."/>
            <person name="Liang C."/>
        </authorList>
    </citation>
    <scope>NUCLEOTIDE SEQUENCE [LARGE SCALE GENOMIC DNA]</scope>
    <source>
        <strain evidence="2">cv. G1812</strain>
    </source>
</reference>
<reference evidence="2" key="3">
    <citation type="submission" date="2022-06" db="UniProtKB">
        <authorList>
            <consortium name="EnsemblPlants"/>
        </authorList>
    </citation>
    <scope>IDENTIFICATION</scope>
</reference>
<evidence type="ECO:0000259" key="1">
    <source>
        <dbReference type="Pfam" id="PF13966"/>
    </source>
</evidence>
<dbReference type="InterPro" id="IPR026960">
    <property type="entry name" value="RVT-Znf"/>
</dbReference>
<dbReference type="Pfam" id="PF13966">
    <property type="entry name" value="zf-RVT"/>
    <property type="match status" value="1"/>
</dbReference>
<dbReference type="Gramene" id="TuG1812G0600001880.01.T01">
    <property type="protein sequence ID" value="TuG1812G0600001880.01.T01.cds380601"/>
    <property type="gene ID" value="TuG1812G0600001880.01"/>
</dbReference>
<evidence type="ECO:0000313" key="3">
    <source>
        <dbReference type="Proteomes" id="UP000015106"/>
    </source>
</evidence>
<accession>A0A8R7QPY4</accession>
<dbReference type="AlphaFoldDB" id="A0A8R7QPY4"/>
<dbReference type="Proteomes" id="UP000015106">
    <property type="component" value="Chromosome 6"/>
</dbReference>
<protein>
    <recommendedName>
        <fullName evidence="1">Reverse transcriptase zinc-binding domain-containing protein</fullName>
    </recommendedName>
</protein>